<keyword evidence="1" id="KW-0732">Signal</keyword>
<accession>A0A836BQA5</accession>
<dbReference type="PRINTS" id="PR01217">
    <property type="entry name" value="PRICHEXTENSN"/>
</dbReference>
<dbReference type="PANTHER" id="PTHR19331:SF465">
    <property type="entry name" value="EGG PEPTIDE SPERACT RECEPTOR"/>
    <property type="match status" value="1"/>
</dbReference>
<protein>
    <recommendedName>
        <fullName evidence="6">SRCR domain-containing protein</fullName>
    </recommendedName>
</protein>
<keyword evidence="4" id="KW-0325">Glycoprotein</keyword>
<evidence type="ECO:0000259" key="6">
    <source>
        <dbReference type="PROSITE" id="PS50287"/>
    </source>
</evidence>
<comment type="caution">
    <text evidence="7">The sequence shown here is derived from an EMBL/GenBank/DDBJ whole genome shotgun (WGS) entry which is preliminary data.</text>
</comment>
<dbReference type="SMART" id="SM00202">
    <property type="entry name" value="SR"/>
    <property type="match status" value="1"/>
</dbReference>
<feature type="compositionally biased region" description="Pro residues" evidence="5">
    <location>
        <begin position="839"/>
        <end position="855"/>
    </location>
</feature>
<dbReference type="InterPro" id="IPR001190">
    <property type="entry name" value="SRCR"/>
</dbReference>
<dbReference type="EMBL" id="JAEHOE010000142">
    <property type="protein sequence ID" value="KAG2484797.1"/>
    <property type="molecule type" value="Genomic_DNA"/>
</dbReference>
<dbReference type="GO" id="GO:0016020">
    <property type="term" value="C:membrane"/>
    <property type="evidence" value="ECO:0007669"/>
    <property type="project" value="InterPro"/>
</dbReference>
<dbReference type="SUPFAM" id="SSF56487">
    <property type="entry name" value="SRCR-like"/>
    <property type="match status" value="1"/>
</dbReference>
<feature type="region of interest" description="Disordered" evidence="5">
    <location>
        <begin position="839"/>
        <end position="862"/>
    </location>
</feature>
<feature type="compositionally biased region" description="Pro residues" evidence="5">
    <location>
        <begin position="232"/>
        <end position="267"/>
    </location>
</feature>
<evidence type="ECO:0000313" key="8">
    <source>
        <dbReference type="Proteomes" id="UP000612055"/>
    </source>
</evidence>
<dbReference type="InterPro" id="IPR036772">
    <property type="entry name" value="SRCR-like_dom_sf"/>
</dbReference>
<evidence type="ECO:0000256" key="4">
    <source>
        <dbReference type="ARBA" id="ARBA00023180"/>
    </source>
</evidence>
<dbReference type="Proteomes" id="UP000612055">
    <property type="component" value="Unassembled WGS sequence"/>
</dbReference>
<feature type="compositionally biased region" description="Pro residues" evidence="5">
    <location>
        <begin position="588"/>
        <end position="706"/>
    </location>
</feature>
<feature type="compositionally biased region" description="Pro residues" evidence="5">
    <location>
        <begin position="540"/>
        <end position="580"/>
    </location>
</feature>
<name>A0A836BQA5_9CHLO</name>
<feature type="compositionally biased region" description="Low complexity" evidence="5">
    <location>
        <begin position="214"/>
        <end position="223"/>
    </location>
</feature>
<evidence type="ECO:0000256" key="1">
    <source>
        <dbReference type="ARBA" id="ARBA00022729"/>
    </source>
</evidence>
<gene>
    <name evidence="7" type="ORF">HYH03_016450</name>
</gene>
<feature type="compositionally biased region" description="Pro residues" evidence="5">
    <location>
        <begin position="386"/>
        <end position="399"/>
    </location>
</feature>
<feature type="region of interest" description="Disordered" evidence="5">
    <location>
        <begin position="1031"/>
        <end position="1050"/>
    </location>
</feature>
<evidence type="ECO:0000313" key="7">
    <source>
        <dbReference type="EMBL" id="KAG2484797.1"/>
    </source>
</evidence>
<feature type="compositionally biased region" description="Acidic residues" evidence="5">
    <location>
        <begin position="294"/>
        <end position="308"/>
    </location>
</feature>
<dbReference type="Pfam" id="PF00530">
    <property type="entry name" value="SRCR"/>
    <property type="match status" value="1"/>
</dbReference>
<feature type="region of interest" description="Disordered" evidence="5">
    <location>
        <begin position="895"/>
        <end position="958"/>
    </location>
</feature>
<dbReference type="PRINTS" id="PR00258">
    <property type="entry name" value="SPERACTRCPTR"/>
</dbReference>
<keyword evidence="8" id="KW-1185">Reference proteome</keyword>
<feature type="region of interest" description="Disordered" evidence="5">
    <location>
        <begin position="58"/>
        <end position="399"/>
    </location>
</feature>
<proteinExistence type="predicted"/>
<sequence>MAVGGDTGIPRLNRTQSSRILTRVTCPAGAHGLSDCTADYVTEARGQCRSVAAVQCTNEAGQGASPKPASSPPPRAASAPPPPRPKPPKRSPPTPPPPTSPLPPRKAPRPMSPPPPPAPKPPHPAAPPGPPPPRPKPPKRSPPPPPPPSPLPPPRPAAQPAASPPPVPAPKAPPPRHPSPPPPVALPSPSSPAAASPPPPLASSAPPSPPTAPPLLVAATPKAQEGTQAEDAPPPMWEWVSPPSPPSPPPPPVPPPESPEEAAPPPWWELEVKSPPPRPPPPPARPPSPTPMSPEDEEPPPPYYDEEPLWPVRAAPPVASPPTVSVYPPAPAEPSPPAAAGTPTGLPPPSPAAASPPPPAVLAASPPPPAVATPPSPSPAAGLWPLRPPKPRSPPLTPWPPAAAGRVPLQTFDGGLHLRRYDAETGAWALPAPGENAVLLACDVTSSLTTLSMSSCMPLCGDESPAWSDRIADLACRTNAIPYGPGVAGFALSGPAYSSWNGYLDAVRCPVGAVSIGSCTAQLMFGGSCKHLAIMTCQAPEPPSDAVSPPPPAETSPALSPPPTYSPAPTPEPTPSPSASPSPELSPSDPPSFPTPPAASPSPPPVTLPSPPPPVSPPVSPPPPSLPSPPPPSPPPSPPPPSSPPPPVYPPPSSPPPTTPPPSSPPPSTPPPASPHSPPPPAAPSSPSLSVPPPPPPASQPPPWPPAASGALRLLDGGHPGEGRLELQVLGRWGIVCGSARWTATEASVVCAQLGFGAAGAEASTEWAAPEGSHVWADGVDCSPRGGPVASSFGPTATLSYVTPRLPGSILSCEAYGIAPRVCPGGAAAGVRCRPPPPPPGVAAPPSPPAAPSKPLPAECGPFLEGLSRLREVMIPGTIGPPGASPSGLRHRRLLDAGTSSSPSPDPTSPPNGEEGGPGTRQGGEEEEEGFELWPQGAETEPYDDGLGPDWLDAAAKAGGTGPKGLIAGVTAPLPPVPEWMRDLTRYRTELPHGSLRLVDGPLPNRTGIVQLSWCGYMGTLSMAGTTHLEATLSDPTPRKGTVRPSAAAGGTGTGVANALRAAAVCTRLGYLYSKHMDYPRSFGPGRGLVFEAAAICNRGTANVTATLLLSRRELPGGMGAVFPGACRGLDVQPSVYDHTADLSVVCMYGDEPPLPRPPPPGPRRR</sequence>
<dbReference type="OrthoDB" id="536948at2759"/>
<keyword evidence="3" id="KW-1015">Disulfide bond</keyword>
<feature type="compositionally biased region" description="Pro residues" evidence="5">
    <location>
        <begin position="69"/>
        <end position="213"/>
    </location>
</feature>
<dbReference type="Gene3D" id="3.10.250.10">
    <property type="entry name" value="SRCR-like domain"/>
    <property type="match status" value="1"/>
</dbReference>
<organism evidence="7 8">
    <name type="scientific">Edaphochlamys debaryana</name>
    <dbReference type="NCBI Taxonomy" id="47281"/>
    <lineage>
        <taxon>Eukaryota</taxon>
        <taxon>Viridiplantae</taxon>
        <taxon>Chlorophyta</taxon>
        <taxon>core chlorophytes</taxon>
        <taxon>Chlorophyceae</taxon>
        <taxon>CS clade</taxon>
        <taxon>Chlamydomonadales</taxon>
        <taxon>Chlamydomonadales incertae sedis</taxon>
        <taxon>Edaphochlamys</taxon>
    </lineage>
</organism>
<feature type="compositionally biased region" description="Pro residues" evidence="5">
    <location>
        <begin position="274"/>
        <end position="292"/>
    </location>
</feature>
<feature type="compositionally biased region" description="Low complexity" evidence="5">
    <location>
        <begin position="311"/>
        <end position="327"/>
    </location>
</feature>
<evidence type="ECO:0000256" key="2">
    <source>
        <dbReference type="ARBA" id="ARBA00022737"/>
    </source>
</evidence>
<evidence type="ECO:0000256" key="3">
    <source>
        <dbReference type="ARBA" id="ARBA00023157"/>
    </source>
</evidence>
<reference evidence="7" key="1">
    <citation type="journal article" date="2020" name="bioRxiv">
        <title>Comparative genomics of Chlamydomonas.</title>
        <authorList>
            <person name="Craig R.J."/>
            <person name="Hasan A.R."/>
            <person name="Ness R.W."/>
            <person name="Keightley P.D."/>
        </authorList>
    </citation>
    <scope>NUCLEOTIDE SEQUENCE</scope>
    <source>
        <strain evidence="7">CCAP 11/70</strain>
    </source>
</reference>
<feature type="compositionally biased region" description="Pro residues" evidence="5">
    <location>
        <begin position="328"/>
        <end position="337"/>
    </location>
</feature>
<feature type="region of interest" description="Disordered" evidence="5">
    <location>
        <begin position="540"/>
        <end position="717"/>
    </location>
</feature>
<evidence type="ECO:0000256" key="5">
    <source>
        <dbReference type="SAM" id="MobiDB-lite"/>
    </source>
</evidence>
<feature type="domain" description="SRCR" evidence="6">
    <location>
        <begin position="712"/>
        <end position="834"/>
    </location>
</feature>
<dbReference type="AlphaFoldDB" id="A0A836BQA5"/>
<feature type="compositionally biased region" description="Pro residues" evidence="5">
    <location>
        <begin position="345"/>
        <end position="378"/>
    </location>
</feature>
<keyword evidence="2" id="KW-0677">Repeat</keyword>
<dbReference type="PANTHER" id="PTHR19331">
    <property type="entry name" value="SCAVENGER RECEPTOR DOMAIN-CONTAINING"/>
    <property type="match status" value="1"/>
</dbReference>
<dbReference type="PROSITE" id="PS50287">
    <property type="entry name" value="SRCR_2"/>
    <property type="match status" value="1"/>
</dbReference>